<dbReference type="Gene3D" id="3.30.450.40">
    <property type="match status" value="1"/>
</dbReference>
<evidence type="ECO:0000259" key="7">
    <source>
        <dbReference type="PROSITE" id="PS50112"/>
    </source>
</evidence>
<feature type="domain" description="PAS" evidence="7">
    <location>
        <begin position="234"/>
        <end position="305"/>
    </location>
</feature>
<evidence type="ECO:0000256" key="5">
    <source>
        <dbReference type="ARBA" id="ARBA00022777"/>
    </source>
</evidence>
<evidence type="ECO:0000256" key="1">
    <source>
        <dbReference type="ARBA" id="ARBA00000085"/>
    </source>
</evidence>
<organism evidence="9 10">
    <name type="scientific">Thauera aminoaromatica</name>
    <dbReference type="NCBI Taxonomy" id="164330"/>
    <lineage>
        <taxon>Bacteria</taxon>
        <taxon>Pseudomonadati</taxon>
        <taxon>Pseudomonadota</taxon>
        <taxon>Betaproteobacteria</taxon>
        <taxon>Rhodocyclales</taxon>
        <taxon>Zoogloeaceae</taxon>
        <taxon>Thauera</taxon>
    </lineage>
</organism>
<evidence type="ECO:0000313" key="10">
    <source>
        <dbReference type="Proteomes" id="UP000321192"/>
    </source>
</evidence>
<dbReference type="GO" id="GO:0004673">
    <property type="term" value="F:protein histidine kinase activity"/>
    <property type="evidence" value="ECO:0007669"/>
    <property type="project" value="UniProtKB-EC"/>
</dbReference>
<dbReference type="InterPro" id="IPR000700">
    <property type="entry name" value="PAS-assoc_C"/>
</dbReference>
<dbReference type="PANTHER" id="PTHR43304">
    <property type="entry name" value="PHYTOCHROME-LIKE PROTEIN CPH1"/>
    <property type="match status" value="1"/>
</dbReference>
<evidence type="ECO:0000256" key="6">
    <source>
        <dbReference type="SAM" id="Phobius"/>
    </source>
</evidence>
<dbReference type="Pfam" id="PF08447">
    <property type="entry name" value="PAS_3"/>
    <property type="match status" value="2"/>
</dbReference>
<proteinExistence type="predicted"/>
<dbReference type="PANTHER" id="PTHR43304:SF1">
    <property type="entry name" value="PAC DOMAIN-CONTAINING PROTEIN"/>
    <property type="match status" value="1"/>
</dbReference>
<dbReference type="Proteomes" id="UP000321192">
    <property type="component" value="Unassembled WGS sequence"/>
</dbReference>
<dbReference type="PROSITE" id="PS50112">
    <property type="entry name" value="PAS"/>
    <property type="match status" value="1"/>
</dbReference>
<keyword evidence="3" id="KW-0597">Phosphoprotein</keyword>
<comment type="catalytic activity">
    <reaction evidence="1">
        <text>ATP + protein L-histidine = ADP + protein N-phospho-L-histidine.</text>
        <dbReference type="EC" id="2.7.13.3"/>
    </reaction>
</comment>
<dbReference type="PROSITE" id="PS50113">
    <property type="entry name" value="PAC"/>
    <property type="match status" value="1"/>
</dbReference>
<keyword evidence="5" id="KW-0418">Kinase</keyword>
<dbReference type="InterPro" id="IPR035965">
    <property type="entry name" value="PAS-like_dom_sf"/>
</dbReference>
<dbReference type="Pfam" id="PF13185">
    <property type="entry name" value="GAF_2"/>
    <property type="match status" value="1"/>
</dbReference>
<feature type="transmembrane region" description="Helical" evidence="6">
    <location>
        <begin position="199"/>
        <end position="221"/>
    </location>
</feature>
<dbReference type="Gene3D" id="3.30.450.20">
    <property type="entry name" value="PAS domain"/>
    <property type="match status" value="3"/>
</dbReference>
<dbReference type="SMART" id="SM00086">
    <property type="entry name" value="PAC"/>
    <property type="match status" value="3"/>
</dbReference>
<dbReference type="InterPro" id="IPR003018">
    <property type="entry name" value="GAF"/>
</dbReference>
<dbReference type="NCBIfam" id="TIGR00229">
    <property type="entry name" value="sensory_box"/>
    <property type="match status" value="3"/>
</dbReference>
<feature type="domain" description="PAC" evidence="8">
    <location>
        <begin position="435"/>
        <end position="488"/>
    </location>
</feature>
<evidence type="ECO:0000256" key="2">
    <source>
        <dbReference type="ARBA" id="ARBA00012438"/>
    </source>
</evidence>
<keyword evidence="6" id="KW-0812">Transmembrane</keyword>
<accession>A0A5C7SLP4</accession>
<dbReference type="SUPFAM" id="SSF55785">
    <property type="entry name" value="PYP-like sensor domain (PAS domain)"/>
    <property type="match status" value="3"/>
</dbReference>
<dbReference type="InterPro" id="IPR029016">
    <property type="entry name" value="GAF-like_dom_sf"/>
</dbReference>
<dbReference type="SMART" id="SM00065">
    <property type="entry name" value="GAF"/>
    <property type="match status" value="1"/>
</dbReference>
<dbReference type="AlphaFoldDB" id="A0A5C7SLP4"/>
<keyword evidence="4" id="KW-0808">Transferase</keyword>
<dbReference type="InterPro" id="IPR052162">
    <property type="entry name" value="Sensor_kinase/Photoreceptor"/>
</dbReference>
<dbReference type="EMBL" id="SSFD01000202">
    <property type="protein sequence ID" value="TXH83671.1"/>
    <property type="molecule type" value="Genomic_DNA"/>
</dbReference>
<reference evidence="9 10" key="1">
    <citation type="submission" date="2018-09" db="EMBL/GenBank/DDBJ databases">
        <title>Metagenome Assembled Genomes from an Advanced Water Purification Facility.</title>
        <authorList>
            <person name="Stamps B.W."/>
            <person name="Spear J.R."/>
        </authorList>
    </citation>
    <scope>NUCLEOTIDE SEQUENCE [LARGE SCALE GENOMIC DNA]</scope>
    <source>
        <strain evidence="9">Bin_27_1</strain>
    </source>
</reference>
<evidence type="ECO:0000256" key="3">
    <source>
        <dbReference type="ARBA" id="ARBA00022553"/>
    </source>
</evidence>
<dbReference type="EC" id="2.7.13.3" evidence="2"/>
<sequence length="712" mass="80162">MTPSTADIAAASAMEYRRAGRPASWPRAASAPPISLRHILAALWLALIPSTLFAQVPDFRQVFDDHGVVMLLIDPASGQIVDANPAAADFYGYGRDALRSMTIAQINSFSAELLAAERALAEKENRNYFIFRHRLASGELRTVEVYSHPFEFDGRPLLLSMIHDITPGRSLEEGMWHYQQRLEELVAARTAEAEARHRAVIALLAGLSVAAVLTLVLVLAIRRIKRAEAELRESDALYRHLFHANPNPMWVFELATLRFLAVNDAAVSHYGYSRDEFLSMTIKDIRPPEDLPRLYENLGELPAGGLDQAGVWRHLKKDGSVIEVEITSHVLEFDRRECELVLAHDITARRQAEERLRESEERLRLSTELAQVAVWDYRVPTDRMSRSKNHDSLYGLPWQDDWEFGTFLDVTHPDDRARAHETIRQSLAPGGPDHYAFDFRVIHPDQSIHWLSVVGQVVERGPDGSGMTVRGTLTDVTERKRGELALALAARRDQALLNLPEAAEALDEAAFMQRGQELAEELTGSRIAVIHLVDDDQETIERVTWPRATLEQDCRATRDKHCPVSQAGVWADALRLRAPVVFNDYANAPDKHGLPQGDAGLERLISVPVIEDGRVRMLTGVGNKPEPYSGADVETVRLLGESIWRIVSKKRQQAELRQKLAELQQWYEVMLGREGRILELKREADALRQRLDEPRRYAEDLADLPQEGGVAE</sequence>
<dbReference type="CDD" id="cd00130">
    <property type="entry name" value="PAS"/>
    <property type="match status" value="3"/>
</dbReference>
<evidence type="ECO:0000313" key="9">
    <source>
        <dbReference type="EMBL" id="TXH83671.1"/>
    </source>
</evidence>
<dbReference type="InterPro" id="IPR013655">
    <property type="entry name" value="PAS_fold_3"/>
</dbReference>
<protein>
    <recommendedName>
        <fullName evidence="2">histidine kinase</fullName>
        <ecNumber evidence="2">2.7.13.3</ecNumber>
    </recommendedName>
</protein>
<keyword evidence="6" id="KW-1133">Transmembrane helix</keyword>
<dbReference type="InterPro" id="IPR000014">
    <property type="entry name" value="PAS"/>
</dbReference>
<dbReference type="InterPro" id="IPR001610">
    <property type="entry name" value="PAC"/>
</dbReference>
<gene>
    <name evidence="9" type="ORF">E6Q80_13195</name>
</gene>
<name>A0A5C7SLP4_THASP</name>
<dbReference type="SMART" id="SM00091">
    <property type="entry name" value="PAS"/>
    <property type="match status" value="3"/>
</dbReference>
<comment type="caution">
    <text evidence="9">The sequence shown here is derived from an EMBL/GenBank/DDBJ whole genome shotgun (WGS) entry which is preliminary data.</text>
</comment>
<dbReference type="Gene3D" id="2.10.70.100">
    <property type="match status" value="1"/>
</dbReference>
<evidence type="ECO:0000259" key="8">
    <source>
        <dbReference type="PROSITE" id="PS50113"/>
    </source>
</evidence>
<dbReference type="Pfam" id="PF13426">
    <property type="entry name" value="PAS_9"/>
    <property type="match status" value="1"/>
</dbReference>
<dbReference type="SUPFAM" id="SSF55781">
    <property type="entry name" value="GAF domain-like"/>
    <property type="match status" value="1"/>
</dbReference>
<keyword evidence="6" id="KW-0472">Membrane</keyword>
<evidence type="ECO:0000256" key="4">
    <source>
        <dbReference type="ARBA" id="ARBA00022679"/>
    </source>
</evidence>